<dbReference type="EMBL" id="JAHEPS010000002">
    <property type="protein sequence ID" value="MBT1444436.1"/>
    <property type="molecule type" value="Genomic_DNA"/>
</dbReference>
<dbReference type="Gene3D" id="3.10.450.50">
    <property type="match status" value="1"/>
</dbReference>
<organism evidence="2 3">
    <name type="scientific">Shewanella jiangmenensis</name>
    <dbReference type="NCBI Taxonomy" id="2837387"/>
    <lineage>
        <taxon>Bacteria</taxon>
        <taxon>Pseudomonadati</taxon>
        <taxon>Pseudomonadota</taxon>
        <taxon>Gammaproteobacteria</taxon>
        <taxon>Alteromonadales</taxon>
        <taxon>Shewanellaceae</taxon>
        <taxon>Shewanella</taxon>
    </lineage>
</organism>
<dbReference type="InterPro" id="IPR037401">
    <property type="entry name" value="SnoaL-like"/>
</dbReference>
<comment type="caution">
    <text evidence="2">The sequence shown here is derived from an EMBL/GenBank/DDBJ whole genome shotgun (WGS) entry which is preliminary data.</text>
</comment>
<dbReference type="InterPro" id="IPR032710">
    <property type="entry name" value="NTF2-like_dom_sf"/>
</dbReference>
<dbReference type="RefSeq" id="WP_214506622.1">
    <property type="nucleotide sequence ID" value="NZ_JAHEPS010000002.1"/>
</dbReference>
<dbReference type="SUPFAM" id="SSF54427">
    <property type="entry name" value="NTF2-like"/>
    <property type="match status" value="1"/>
</dbReference>
<reference evidence="2 3" key="1">
    <citation type="submission" date="2021-05" db="EMBL/GenBank/DDBJ databases">
        <title>Shewanella sp. JM162201.</title>
        <authorList>
            <person name="Xu S."/>
            <person name="Li A."/>
        </authorList>
    </citation>
    <scope>NUCLEOTIDE SEQUENCE [LARGE SCALE GENOMIC DNA]</scope>
    <source>
        <strain evidence="2 3">JM162201</strain>
    </source>
</reference>
<gene>
    <name evidence="2" type="ORF">KJI95_07830</name>
</gene>
<sequence length="153" mass="16977">MSSNLAVKALSDGISAPIARLMQLYQHLGADNLDLLDEVYGNEVVFIDPLHRIEGLSDLKRYFANMYQNIGSIGFEFKQVSDSGTDALLVWTMTFTHPRLAGGKAIVVDGVSQIRYGDKVMYHRDFFDAGAMLYEHLPGLGALVRLVKRRAGL</sequence>
<keyword evidence="3" id="KW-1185">Reference proteome</keyword>
<evidence type="ECO:0000313" key="2">
    <source>
        <dbReference type="EMBL" id="MBT1444436.1"/>
    </source>
</evidence>
<proteinExistence type="predicted"/>
<evidence type="ECO:0000313" key="3">
    <source>
        <dbReference type="Proteomes" id="UP001195903"/>
    </source>
</evidence>
<dbReference type="Pfam" id="PF12680">
    <property type="entry name" value="SnoaL_2"/>
    <property type="match status" value="1"/>
</dbReference>
<evidence type="ECO:0000259" key="1">
    <source>
        <dbReference type="Pfam" id="PF12680"/>
    </source>
</evidence>
<feature type="domain" description="SnoaL-like" evidence="1">
    <location>
        <begin position="23"/>
        <end position="116"/>
    </location>
</feature>
<protein>
    <submittedName>
        <fullName evidence="2">Nuclear transport factor 2 family protein</fullName>
    </submittedName>
</protein>
<dbReference type="Proteomes" id="UP001195903">
    <property type="component" value="Unassembled WGS sequence"/>
</dbReference>
<name>A0ABS5V494_9GAMM</name>
<accession>A0ABS5V494</accession>